<dbReference type="SUPFAM" id="SSF46785">
    <property type="entry name" value="Winged helix' DNA-binding domain"/>
    <property type="match status" value="1"/>
</dbReference>
<sequence length="126" mass="13715">MLAALGPMAPSDIAVRAGLDRSRTSKALMALLAKKLVERQELAGDRRRATVNLTADGQALYARIFPRVVEINTSLLSVLSSEDVATMERVLPLLRRQAIGIANSDLVEAQAHRRRGGSLKIWKGGR</sequence>
<evidence type="ECO:0000313" key="2">
    <source>
        <dbReference type="EMBL" id="MEJ8856576.1"/>
    </source>
</evidence>
<dbReference type="InterPro" id="IPR036388">
    <property type="entry name" value="WH-like_DNA-bd_sf"/>
</dbReference>
<dbReference type="RefSeq" id="WP_340336641.1">
    <property type="nucleotide sequence ID" value="NZ_JBBKZS010000007.1"/>
</dbReference>
<comment type="caution">
    <text evidence="2">The sequence shown here is derived from an EMBL/GenBank/DDBJ whole genome shotgun (WGS) entry which is preliminary data.</text>
</comment>
<organism evidence="2 3">
    <name type="scientific">Variovorax robiniae</name>
    <dbReference type="NCBI Taxonomy" id="1836199"/>
    <lineage>
        <taxon>Bacteria</taxon>
        <taxon>Pseudomonadati</taxon>
        <taxon>Pseudomonadota</taxon>
        <taxon>Betaproteobacteria</taxon>
        <taxon>Burkholderiales</taxon>
        <taxon>Comamonadaceae</taxon>
        <taxon>Variovorax</taxon>
    </lineage>
</organism>
<dbReference type="PANTHER" id="PTHR33164:SF43">
    <property type="entry name" value="HTH-TYPE TRANSCRIPTIONAL REPRESSOR YETL"/>
    <property type="match status" value="1"/>
</dbReference>
<reference evidence="2 3" key="1">
    <citation type="submission" date="2024-03" db="EMBL/GenBank/DDBJ databases">
        <title>Novel species of the genus Variovorax.</title>
        <authorList>
            <person name="Liu Q."/>
            <person name="Xin Y.-H."/>
        </authorList>
    </citation>
    <scope>NUCLEOTIDE SEQUENCE [LARGE SCALE GENOMIC DNA]</scope>
    <source>
        <strain evidence="2 3">KACC 18901</strain>
    </source>
</reference>
<dbReference type="PROSITE" id="PS50995">
    <property type="entry name" value="HTH_MARR_2"/>
    <property type="match status" value="1"/>
</dbReference>
<gene>
    <name evidence="2" type="ORF">WKW79_18515</name>
</gene>
<accession>A0ABU8XA40</accession>
<protein>
    <submittedName>
        <fullName evidence="2">MarR family transcriptional regulator</fullName>
    </submittedName>
</protein>
<feature type="domain" description="HTH marR-type" evidence="1">
    <location>
        <begin position="1"/>
        <end position="96"/>
    </location>
</feature>
<dbReference type="Pfam" id="PF12802">
    <property type="entry name" value="MarR_2"/>
    <property type="match status" value="1"/>
</dbReference>
<dbReference type="InterPro" id="IPR036390">
    <property type="entry name" value="WH_DNA-bd_sf"/>
</dbReference>
<proteinExistence type="predicted"/>
<dbReference type="SMART" id="SM00347">
    <property type="entry name" value="HTH_MARR"/>
    <property type="match status" value="1"/>
</dbReference>
<dbReference type="InterPro" id="IPR000835">
    <property type="entry name" value="HTH_MarR-typ"/>
</dbReference>
<evidence type="ECO:0000313" key="3">
    <source>
        <dbReference type="Proteomes" id="UP001367030"/>
    </source>
</evidence>
<dbReference type="PANTHER" id="PTHR33164">
    <property type="entry name" value="TRANSCRIPTIONAL REGULATOR, MARR FAMILY"/>
    <property type="match status" value="1"/>
</dbReference>
<dbReference type="EMBL" id="JBBKZS010000007">
    <property type="protein sequence ID" value="MEJ8856576.1"/>
    <property type="molecule type" value="Genomic_DNA"/>
</dbReference>
<evidence type="ECO:0000259" key="1">
    <source>
        <dbReference type="PROSITE" id="PS50995"/>
    </source>
</evidence>
<dbReference type="Gene3D" id="1.10.10.10">
    <property type="entry name" value="Winged helix-like DNA-binding domain superfamily/Winged helix DNA-binding domain"/>
    <property type="match status" value="1"/>
</dbReference>
<dbReference type="InterPro" id="IPR039422">
    <property type="entry name" value="MarR/SlyA-like"/>
</dbReference>
<dbReference type="Proteomes" id="UP001367030">
    <property type="component" value="Unassembled WGS sequence"/>
</dbReference>
<keyword evidence="3" id="KW-1185">Reference proteome</keyword>
<dbReference type="PRINTS" id="PR00598">
    <property type="entry name" value="HTHMARR"/>
</dbReference>
<name>A0ABU8XA40_9BURK</name>